<evidence type="ECO:0000256" key="2">
    <source>
        <dbReference type="SAM" id="MobiDB-lite"/>
    </source>
</evidence>
<dbReference type="OrthoDB" id="5366125at2759"/>
<keyword evidence="4" id="KW-1185">Reference proteome</keyword>
<dbReference type="SUPFAM" id="SSF56399">
    <property type="entry name" value="ADP-ribosylation"/>
    <property type="match status" value="1"/>
</dbReference>
<dbReference type="STRING" id="1076935.U4LRG4"/>
<dbReference type="OMA" id="RASHANY"/>
<protein>
    <recommendedName>
        <fullName evidence="1">Vacuolar ATPase assembly protein VMA22</fullName>
    </recommendedName>
</protein>
<dbReference type="PANTHER" id="PTHR31996">
    <property type="entry name" value="COILED-COIL DOMAIN-CONTAINING PROTEIN 115"/>
    <property type="match status" value="1"/>
</dbReference>
<evidence type="ECO:0000256" key="1">
    <source>
        <dbReference type="ARBA" id="ARBA00093634"/>
    </source>
</evidence>
<dbReference type="Gene3D" id="3.20.170.20">
    <property type="entry name" value="Protein of unknown function DUF952"/>
    <property type="match status" value="1"/>
</dbReference>
<dbReference type="PANTHER" id="PTHR31996:SF2">
    <property type="entry name" value="COILED-COIL DOMAIN-CONTAINING PROTEIN 115"/>
    <property type="match status" value="1"/>
</dbReference>
<evidence type="ECO:0000313" key="3">
    <source>
        <dbReference type="EMBL" id="CCX31915.1"/>
    </source>
</evidence>
<dbReference type="GO" id="GO:1990871">
    <property type="term" value="C:Vma12-Vma22 assembly complex"/>
    <property type="evidence" value="ECO:0007669"/>
    <property type="project" value="TreeGrafter"/>
</dbReference>
<feature type="compositionally biased region" description="Basic and acidic residues" evidence="2">
    <location>
        <begin position="102"/>
        <end position="127"/>
    </location>
</feature>
<reference evidence="3 4" key="1">
    <citation type="journal article" date="2013" name="PLoS Genet.">
        <title>The genome and development-dependent transcriptomes of Pyronema confluens: a window into fungal evolution.</title>
        <authorList>
            <person name="Traeger S."/>
            <person name="Altegoer F."/>
            <person name="Freitag M."/>
            <person name="Gabaldon T."/>
            <person name="Kempken F."/>
            <person name="Kumar A."/>
            <person name="Marcet-Houben M."/>
            <person name="Poggeler S."/>
            <person name="Stajich J.E."/>
            <person name="Nowrousian M."/>
        </authorList>
    </citation>
    <scope>NUCLEOTIDE SEQUENCE [LARGE SCALE GENOMIC DNA]</scope>
    <source>
        <strain evidence="4">CBS 100304</strain>
        <tissue evidence="3">Vegetative mycelium</tissue>
    </source>
</reference>
<dbReference type="AlphaFoldDB" id="U4LRG4"/>
<proteinExistence type="predicted"/>
<dbReference type="GO" id="GO:0070072">
    <property type="term" value="P:vacuolar proton-transporting V-type ATPase complex assembly"/>
    <property type="evidence" value="ECO:0007669"/>
    <property type="project" value="InterPro"/>
</dbReference>
<name>U4LRG4_PYROM</name>
<dbReference type="Pfam" id="PF21730">
    <property type="entry name" value="Vma22_CCDC115"/>
    <property type="match status" value="1"/>
</dbReference>
<organism evidence="3 4">
    <name type="scientific">Pyronema omphalodes (strain CBS 100304)</name>
    <name type="common">Pyronema confluens</name>
    <dbReference type="NCBI Taxonomy" id="1076935"/>
    <lineage>
        <taxon>Eukaryota</taxon>
        <taxon>Fungi</taxon>
        <taxon>Dikarya</taxon>
        <taxon>Ascomycota</taxon>
        <taxon>Pezizomycotina</taxon>
        <taxon>Pezizomycetes</taxon>
        <taxon>Pezizales</taxon>
        <taxon>Pyronemataceae</taxon>
        <taxon>Pyronema</taxon>
    </lineage>
</organism>
<dbReference type="InterPro" id="IPR040357">
    <property type="entry name" value="Vma22/CCDC115"/>
</dbReference>
<accession>U4LRG4</accession>
<gene>
    <name evidence="3" type="ORF">PCON_11992</name>
</gene>
<evidence type="ECO:0000313" key="4">
    <source>
        <dbReference type="Proteomes" id="UP000018144"/>
    </source>
</evidence>
<dbReference type="GO" id="GO:0051082">
    <property type="term" value="F:unfolded protein binding"/>
    <property type="evidence" value="ECO:0007669"/>
    <property type="project" value="TreeGrafter"/>
</dbReference>
<dbReference type="Pfam" id="PF06108">
    <property type="entry name" value="DUF952"/>
    <property type="match status" value="1"/>
</dbReference>
<sequence length="317" mass="35421">MSLDDLHFAHLNALDIYQSQIQQLSKDLSNGFLALAAANVAAESARGAPYGREMYEQKPMTATRGVRISEKSGSDTNELVWEDHELQSEPNGPQEVPSQKPIEQEGLRRRRGKDGDGGSDDVPRGTSEDNDADADEDKTTDKPTEAAIPQKKSPLILFHPLPPPALRVAGTAFSTAIKTLPELASTLHNLRVLANQIEAMCATSTEKYIYKLLTEPPAWPIELSQLDQSSGYIHLCTEQQALGVMTRFMGGFKELWALKIPVERLGEKDLRWELVDDVDGERFPHLYGELKEQDVESAGKVERDQEGQWRWGEVKWE</sequence>
<dbReference type="EMBL" id="HF935702">
    <property type="protein sequence ID" value="CCX31915.1"/>
    <property type="molecule type" value="Genomic_DNA"/>
</dbReference>
<dbReference type="Proteomes" id="UP000018144">
    <property type="component" value="Unassembled WGS sequence"/>
</dbReference>
<feature type="region of interest" description="Disordered" evidence="2">
    <location>
        <begin position="52"/>
        <end position="151"/>
    </location>
</feature>
<dbReference type="InterPro" id="IPR009297">
    <property type="entry name" value="DUF952"/>
</dbReference>